<feature type="domain" description="Heterokaryon incompatibility" evidence="1">
    <location>
        <begin position="30"/>
        <end position="197"/>
    </location>
</feature>
<dbReference type="Pfam" id="PF06985">
    <property type="entry name" value="HET"/>
    <property type="match status" value="1"/>
</dbReference>
<keyword evidence="3" id="KW-1185">Reference proteome</keyword>
<dbReference type="PANTHER" id="PTHR33112">
    <property type="entry name" value="DOMAIN PROTEIN, PUTATIVE-RELATED"/>
    <property type="match status" value="1"/>
</dbReference>
<name>A0AAE0N928_9PEZI</name>
<gene>
    <name evidence="2" type="ORF">B0H63DRAFT_400414</name>
</gene>
<reference evidence="2" key="1">
    <citation type="journal article" date="2023" name="Mol. Phylogenet. Evol.">
        <title>Genome-scale phylogeny and comparative genomics of the fungal order Sordariales.</title>
        <authorList>
            <person name="Hensen N."/>
            <person name="Bonometti L."/>
            <person name="Westerberg I."/>
            <person name="Brannstrom I.O."/>
            <person name="Guillou S."/>
            <person name="Cros-Aarteil S."/>
            <person name="Calhoun S."/>
            <person name="Haridas S."/>
            <person name="Kuo A."/>
            <person name="Mondo S."/>
            <person name="Pangilinan J."/>
            <person name="Riley R."/>
            <person name="LaButti K."/>
            <person name="Andreopoulos B."/>
            <person name="Lipzen A."/>
            <person name="Chen C."/>
            <person name="Yan M."/>
            <person name="Daum C."/>
            <person name="Ng V."/>
            <person name="Clum A."/>
            <person name="Steindorff A."/>
            <person name="Ohm R.A."/>
            <person name="Martin F."/>
            <person name="Silar P."/>
            <person name="Natvig D.O."/>
            <person name="Lalanne C."/>
            <person name="Gautier V."/>
            <person name="Ament-Velasquez S.L."/>
            <person name="Kruys A."/>
            <person name="Hutchinson M.I."/>
            <person name="Powell A.J."/>
            <person name="Barry K."/>
            <person name="Miller A.N."/>
            <person name="Grigoriev I.V."/>
            <person name="Debuchy R."/>
            <person name="Gladieux P."/>
            <person name="Hiltunen Thoren M."/>
            <person name="Johannesson H."/>
        </authorList>
    </citation>
    <scope>NUCLEOTIDE SEQUENCE</scope>
    <source>
        <strain evidence="2">CBS 232.78</strain>
    </source>
</reference>
<sequence length="565" mass="64181">MPKRLLDLSFTEMDDDIKLIECAGLPPRGYVALSYCWGTEAETKQLKTTTSNLDAHKRRIAYSSLPKTIRDAALLARCLDMQYLWVDALCMVQDDMDEMLVELSRMADVYENAQGTVAAAGARHCDDGFLNEPLEAVAREPDADWFDVTLWLNPATSSPCPVKVSQLGGFPVKADWRTETRWIRSEALHKRGWAFQEIRLSRRILIYSSVQPYWLCQREGLSCSRPNLDEYLYETGLADILGRFNRVPMEGPAAMMINLDNNNNNNSGSGGDGQGVGRGGRDWPWMWEVENYSRRALSDLKDKARAINEVRIRLRPGIPYAAGLFMDTLPLDLLWRGTLGAGREKPKLPEFPTWSWMSFNGSVTYPVAEFTQRTVRVSTDLMLASWPEKIDEYGIVDVTQKKGLKLQGLVKEVMIPHINVDEPWRDERGQEFNCFDINTGSNRTKFHKRLDDDEEMYQMGKVIFDQYSLQLKDYRPFVGEKVTKLTCLLVAEAGNEAELPIKKLVGGDVEHWVTYPGPKGYTAFGLILAPIPKKPAKYRRVGLFHGTDTSSRFFKDAVLDDFDLV</sequence>
<accession>A0AAE0N928</accession>
<dbReference type="EMBL" id="JAULSW010000007">
    <property type="protein sequence ID" value="KAK3374775.1"/>
    <property type="molecule type" value="Genomic_DNA"/>
</dbReference>
<dbReference type="Proteomes" id="UP001285441">
    <property type="component" value="Unassembled WGS sequence"/>
</dbReference>
<proteinExistence type="predicted"/>
<comment type="caution">
    <text evidence="2">The sequence shown here is derived from an EMBL/GenBank/DDBJ whole genome shotgun (WGS) entry which is preliminary data.</text>
</comment>
<dbReference type="PANTHER" id="PTHR33112:SF16">
    <property type="entry name" value="HETEROKARYON INCOMPATIBILITY DOMAIN-CONTAINING PROTEIN"/>
    <property type="match status" value="1"/>
</dbReference>
<evidence type="ECO:0000313" key="2">
    <source>
        <dbReference type="EMBL" id="KAK3374775.1"/>
    </source>
</evidence>
<organism evidence="2 3">
    <name type="scientific">Podospora didyma</name>
    <dbReference type="NCBI Taxonomy" id="330526"/>
    <lineage>
        <taxon>Eukaryota</taxon>
        <taxon>Fungi</taxon>
        <taxon>Dikarya</taxon>
        <taxon>Ascomycota</taxon>
        <taxon>Pezizomycotina</taxon>
        <taxon>Sordariomycetes</taxon>
        <taxon>Sordariomycetidae</taxon>
        <taxon>Sordariales</taxon>
        <taxon>Podosporaceae</taxon>
        <taxon>Podospora</taxon>
    </lineage>
</organism>
<reference evidence="2" key="2">
    <citation type="submission" date="2023-06" db="EMBL/GenBank/DDBJ databases">
        <authorList>
            <consortium name="Lawrence Berkeley National Laboratory"/>
            <person name="Haridas S."/>
            <person name="Hensen N."/>
            <person name="Bonometti L."/>
            <person name="Westerberg I."/>
            <person name="Brannstrom I.O."/>
            <person name="Guillou S."/>
            <person name="Cros-Aarteil S."/>
            <person name="Calhoun S."/>
            <person name="Kuo A."/>
            <person name="Mondo S."/>
            <person name="Pangilinan J."/>
            <person name="Riley R."/>
            <person name="LaButti K."/>
            <person name="Andreopoulos B."/>
            <person name="Lipzen A."/>
            <person name="Chen C."/>
            <person name="Yanf M."/>
            <person name="Daum C."/>
            <person name="Ng V."/>
            <person name="Clum A."/>
            <person name="Steindorff A."/>
            <person name="Ohm R."/>
            <person name="Martin F."/>
            <person name="Silar P."/>
            <person name="Natvig D."/>
            <person name="Lalanne C."/>
            <person name="Gautier V."/>
            <person name="Ament-velasquez S.L."/>
            <person name="Kruys A."/>
            <person name="Hutchinson M.I."/>
            <person name="Powell A.J."/>
            <person name="Barry K."/>
            <person name="Miller A.N."/>
            <person name="Grigoriev I.V."/>
            <person name="Debuchy R."/>
            <person name="Gladieux P."/>
            <person name="Thoren M.H."/>
            <person name="Johannesson H."/>
        </authorList>
    </citation>
    <scope>NUCLEOTIDE SEQUENCE</scope>
    <source>
        <strain evidence="2">CBS 232.78</strain>
    </source>
</reference>
<dbReference type="AlphaFoldDB" id="A0AAE0N928"/>
<protein>
    <submittedName>
        <fullName evidence="2">Heterokaryon incompatibility protein-domain-containing protein</fullName>
    </submittedName>
</protein>
<evidence type="ECO:0000313" key="3">
    <source>
        <dbReference type="Proteomes" id="UP001285441"/>
    </source>
</evidence>
<evidence type="ECO:0000259" key="1">
    <source>
        <dbReference type="Pfam" id="PF06985"/>
    </source>
</evidence>
<dbReference type="InterPro" id="IPR010730">
    <property type="entry name" value="HET"/>
</dbReference>